<feature type="domain" description="FAD-binding FR-type" evidence="9">
    <location>
        <begin position="9"/>
        <end position="115"/>
    </location>
</feature>
<dbReference type="PROSITE" id="PS00197">
    <property type="entry name" value="2FE2S_FER_1"/>
    <property type="match status" value="1"/>
</dbReference>
<dbReference type="PROSITE" id="PS51384">
    <property type="entry name" value="FAD_FR"/>
    <property type="match status" value="1"/>
</dbReference>
<evidence type="ECO:0000259" key="8">
    <source>
        <dbReference type="PROSITE" id="PS51085"/>
    </source>
</evidence>
<dbReference type="Pfam" id="PF00175">
    <property type="entry name" value="NAD_binding_1"/>
    <property type="match status" value="1"/>
</dbReference>
<dbReference type="SUPFAM" id="SSF54292">
    <property type="entry name" value="2Fe-2S ferredoxin-like"/>
    <property type="match status" value="1"/>
</dbReference>
<keyword evidence="10" id="KW-0614">Plasmid</keyword>
<comment type="cofactor">
    <cofactor evidence="1">
        <name>FAD</name>
        <dbReference type="ChEBI" id="CHEBI:57692"/>
    </cofactor>
</comment>
<keyword evidence="7" id="KW-0411">Iron-sulfur</keyword>
<dbReference type="PANTHER" id="PTHR47354:SF1">
    <property type="entry name" value="CARNITINE MONOOXYGENASE REDUCTASE SUBUNIT"/>
    <property type="match status" value="1"/>
</dbReference>
<dbReference type="InterPro" id="IPR012675">
    <property type="entry name" value="Beta-grasp_dom_sf"/>
</dbReference>
<evidence type="ECO:0000256" key="2">
    <source>
        <dbReference type="ARBA" id="ARBA00022630"/>
    </source>
</evidence>
<dbReference type="EMBL" id="JAFEJA010000003">
    <property type="protein sequence ID" value="MBM9624620.1"/>
    <property type="molecule type" value="Genomic_DNA"/>
</dbReference>
<dbReference type="InterPro" id="IPR006058">
    <property type="entry name" value="2Fe2S_fd_BS"/>
</dbReference>
<evidence type="ECO:0000256" key="4">
    <source>
        <dbReference type="ARBA" id="ARBA00022723"/>
    </source>
</evidence>
<name>A0ABS2V469_9ACTN</name>
<keyword evidence="2" id="KW-0285">Flavoprotein</keyword>
<dbReference type="SUPFAM" id="SSF52343">
    <property type="entry name" value="Ferredoxin reductase-like, C-terminal NADP-linked domain"/>
    <property type="match status" value="1"/>
</dbReference>
<keyword evidence="3" id="KW-0001">2Fe-2S</keyword>
<keyword evidence="5" id="KW-0560">Oxidoreductase</keyword>
<dbReference type="InterPro" id="IPR039261">
    <property type="entry name" value="FNR_nucleotide-bd"/>
</dbReference>
<dbReference type="Gene3D" id="3.40.50.80">
    <property type="entry name" value="Nucleotide-binding domain of ferredoxin-NADP reductase (FNR) module"/>
    <property type="match status" value="1"/>
</dbReference>
<organism evidence="10 11">
    <name type="scientific">Streptomyces zhihengii</name>
    <dbReference type="NCBI Taxonomy" id="1818004"/>
    <lineage>
        <taxon>Bacteria</taxon>
        <taxon>Bacillati</taxon>
        <taxon>Actinomycetota</taxon>
        <taxon>Actinomycetes</taxon>
        <taxon>Kitasatosporales</taxon>
        <taxon>Streptomycetaceae</taxon>
        <taxon>Streptomyces</taxon>
    </lineage>
</organism>
<dbReference type="InterPro" id="IPR036010">
    <property type="entry name" value="2Fe-2S_ferredoxin-like_sf"/>
</dbReference>
<keyword evidence="6" id="KW-0408">Iron</keyword>
<dbReference type="Gene3D" id="3.10.20.30">
    <property type="match status" value="1"/>
</dbReference>
<dbReference type="InterPro" id="IPR050415">
    <property type="entry name" value="MRET"/>
</dbReference>
<geneLocation type="plasmid" evidence="10">
    <name>unnamed1</name>
</geneLocation>
<evidence type="ECO:0000256" key="6">
    <source>
        <dbReference type="ARBA" id="ARBA00023004"/>
    </source>
</evidence>
<proteinExistence type="predicted"/>
<reference evidence="10 11" key="1">
    <citation type="journal article" date="2016" name="Arch. Microbiol.">
        <title>Streptomyces zhihengii sp. nov., isolated from rhizospheric soil of Psammosilene tunicoides.</title>
        <authorList>
            <person name="Huang M.J."/>
            <person name="Fei J.J."/>
            <person name="Salam N."/>
            <person name="Kim C.J."/>
            <person name="Hozzein W.N."/>
            <person name="Xiao M."/>
            <person name="Huang H.Q."/>
            <person name="Li W.J."/>
        </authorList>
    </citation>
    <scope>NUCLEOTIDE SEQUENCE [LARGE SCALE GENOMIC DNA]</scope>
    <source>
        <strain evidence="10 11">YIM T102</strain>
    </source>
</reference>
<dbReference type="PROSITE" id="PS51085">
    <property type="entry name" value="2FE2S_FER_2"/>
    <property type="match status" value="1"/>
</dbReference>
<dbReference type="CDD" id="cd06185">
    <property type="entry name" value="PDR_like"/>
    <property type="match status" value="1"/>
</dbReference>
<dbReference type="Gene3D" id="2.40.30.10">
    <property type="entry name" value="Translation factors"/>
    <property type="match status" value="1"/>
</dbReference>
<dbReference type="Pfam" id="PF00970">
    <property type="entry name" value="FAD_binding_6"/>
    <property type="match status" value="1"/>
</dbReference>
<evidence type="ECO:0000256" key="3">
    <source>
        <dbReference type="ARBA" id="ARBA00022714"/>
    </source>
</evidence>
<dbReference type="Proteomes" id="UP000664109">
    <property type="component" value="Unassembled WGS sequence"/>
</dbReference>
<dbReference type="InterPro" id="IPR001433">
    <property type="entry name" value="OxRdtase_FAD/NAD-bd"/>
</dbReference>
<dbReference type="PANTHER" id="PTHR47354">
    <property type="entry name" value="NADH OXIDOREDUCTASE HCR"/>
    <property type="match status" value="1"/>
</dbReference>
<keyword evidence="4" id="KW-0479">Metal-binding</keyword>
<evidence type="ECO:0000313" key="10">
    <source>
        <dbReference type="EMBL" id="MBM9624620.1"/>
    </source>
</evidence>
<evidence type="ECO:0000256" key="1">
    <source>
        <dbReference type="ARBA" id="ARBA00001974"/>
    </source>
</evidence>
<gene>
    <name evidence="10" type="ORF">JE024_39475</name>
</gene>
<evidence type="ECO:0000313" key="11">
    <source>
        <dbReference type="Proteomes" id="UP000664109"/>
    </source>
</evidence>
<dbReference type="SUPFAM" id="SSF63380">
    <property type="entry name" value="Riboflavin synthase domain-like"/>
    <property type="match status" value="1"/>
</dbReference>
<dbReference type="CDD" id="cd00207">
    <property type="entry name" value="fer2"/>
    <property type="match status" value="1"/>
</dbReference>
<comment type="caution">
    <text evidence="10">The sequence shown here is derived from an EMBL/GenBank/DDBJ whole genome shotgun (WGS) entry which is preliminary data.</text>
</comment>
<protein>
    <submittedName>
        <fullName evidence="10">Oxidoreductase</fullName>
    </submittedName>
</protein>
<dbReference type="InterPro" id="IPR001041">
    <property type="entry name" value="2Fe-2S_ferredoxin-type"/>
</dbReference>
<dbReference type="Pfam" id="PF00111">
    <property type="entry name" value="Fer2"/>
    <property type="match status" value="1"/>
</dbReference>
<accession>A0ABS2V469</accession>
<evidence type="ECO:0000256" key="7">
    <source>
        <dbReference type="ARBA" id="ARBA00023014"/>
    </source>
</evidence>
<sequence length="324" mass="35155">MFAETVLHEPELDLVVRSARAESDGVRSLELTPVNDGERLPRWTPGAHIDVMLGTGPNALVRQYSLCGDTATVDSWQIAVLRTTDSRGGSQYIHERIQVGDVVRVRGPRNHFALAGSPRYLFIAGGIGITPILPMITEVEAAGADWHLVYGGRNRDSMAFVDRLAAHSEKVTLVPQDERGPIDLDALLGTPEPDTLVYCCGPAGLLDAVEAKCRSWPSSALRVERFAPVATDGAENRAFTVVLQRSGLTLTVPSDKSIYSVCRENDVSVLASCLEGICGTCETEVLDGEVEHRDAILDEDERASNTTMMICVSRCHGDKLTLDL</sequence>
<dbReference type="InterPro" id="IPR017927">
    <property type="entry name" value="FAD-bd_FR_type"/>
</dbReference>
<evidence type="ECO:0000259" key="9">
    <source>
        <dbReference type="PROSITE" id="PS51384"/>
    </source>
</evidence>
<dbReference type="InterPro" id="IPR008333">
    <property type="entry name" value="Cbr1-like_FAD-bd_dom"/>
</dbReference>
<dbReference type="InterPro" id="IPR017938">
    <property type="entry name" value="Riboflavin_synthase-like_b-brl"/>
</dbReference>
<dbReference type="PRINTS" id="PR00409">
    <property type="entry name" value="PHDIOXRDTASE"/>
</dbReference>
<keyword evidence="11" id="KW-1185">Reference proteome</keyword>
<evidence type="ECO:0000256" key="5">
    <source>
        <dbReference type="ARBA" id="ARBA00023002"/>
    </source>
</evidence>
<feature type="domain" description="2Fe-2S ferredoxin-type" evidence="8">
    <location>
        <begin position="237"/>
        <end position="324"/>
    </location>
</feature>